<dbReference type="PANTHER" id="PTHR16431">
    <property type="entry name" value="NEUROGENIC PROTEIN MASTERMIND"/>
    <property type="match status" value="1"/>
</dbReference>
<feature type="domain" description="Mis18" evidence="12">
    <location>
        <begin position="133"/>
        <end position="230"/>
    </location>
</feature>
<dbReference type="InterPro" id="IPR004910">
    <property type="entry name" value="Yippee/Mis18/Cereblon"/>
</dbReference>
<evidence type="ECO:0000256" key="3">
    <source>
        <dbReference type="ARBA" id="ARBA00022454"/>
    </source>
</evidence>
<feature type="compositionally biased region" description="Basic and acidic residues" evidence="11">
    <location>
        <begin position="32"/>
        <end position="46"/>
    </location>
</feature>
<feature type="compositionally biased region" description="Basic and acidic residues" evidence="11">
    <location>
        <begin position="240"/>
        <end position="249"/>
    </location>
</feature>
<dbReference type="InParanoid" id="A0A024GAR6"/>
<evidence type="ECO:0000256" key="8">
    <source>
        <dbReference type="ARBA" id="ARBA00023242"/>
    </source>
</evidence>
<keyword evidence="10" id="KW-0137">Centromere</keyword>
<dbReference type="AlphaFoldDB" id="A0A024GAR6"/>
<evidence type="ECO:0000256" key="11">
    <source>
        <dbReference type="SAM" id="MobiDB-lite"/>
    </source>
</evidence>
<dbReference type="GO" id="GO:0005634">
    <property type="term" value="C:nucleus"/>
    <property type="evidence" value="ECO:0007669"/>
    <property type="project" value="UniProtKB-SubCell"/>
</dbReference>
<dbReference type="Proteomes" id="UP000053237">
    <property type="component" value="Unassembled WGS sequence"/>
</dbReference>
<keyword evidence="4" id="KW-0132">Cell division</keyword>
<keyword evidence="9" id="KW-0131">Cell cycle</keyword>
<dbReference type="GO" id="GO:0000775">
    <property type="term" value="C:chromosome, centromeric region"/>
    <property type="evidence" value="ECO:0007669"/>
    <property type="project" value="UniProtKB-SubCell"/>
</dbReference>
<reference evidence="13 14" key="1">
    <citation type="submission" date="2012-05" db="EMBL/GenBank/DDBJ databases">
        <title>Recombination and specialization in a pathogen metapopulation.</title>
        <authorList>
            <person name="Gardiner A."/>
            <person name="Kemen E."/>
            <person name="Schultz-Larsen T."/>
            <person name="MacLean D."/>
            <person name="Van Oosterhout C."/>
            <person name="Jones J.D.G."/>
        </authorList>
    </citation>
    <scope>NUCLEOTIDE SEQUENCE [LARGE SCALE GENOMIC DNA]</scope>
    <source>
        <strain evidence="13 14">Ac Nc2</strain>
    </source>
</reference>
<keyword evidence="14" id="KW-1185">Reference proteome</keyword>
<feature type="compositionally biased region" description="Polar residues" evidence="11">
    <location>
        <begin position="15"/>
        <end position="28"/>
    </location>
</feature>
<dbReference type="GO" id="GO:0046872">
    <property type="term" value="F:metal ion binding"/>
    <property type="evidence" value="ECO:0007669"/>
    <property type="project" value="UniProtKB-KW"/>
</dbReference>
<keyword evidence="7" id="KW-0862">Zinc</keyword>
<dbReference type="STRING" id="65357.A0A024GAR6"/>
<evidence type="ECO:0000256" key="1">
    <source>
        <dbReference type="ARBA" id="ARBA00004123"/>
    </source>
</evidence>
<evidence type="ECO:0000256" key="7">
    <source>
        <dbReference type="ARBA" id="ARBA00022833"/>
    </source>
</evidence>
<accession>A0A024GAR6</accession>
<name>A0A024GAR6_9STRA</name>
<sequence length="320" mass="36481">MDRSKSAPKKRRITPTLSNDHTPININFTGFDRSEGRRYPMSDSKVKVRRTLTAKSPTKKRQKAQALEYHHAIKSSSSTSTSIAESHPDHQAFAGMNEGSGRESRQLDFSENEIENKSAELDARKSNDERSFPVIFQCNKCRSILGDSFSFVCSSKKLSTLTLDAVTNVVIKEYTKTSQQGIDIGSSFRDVFCRKCKMLIGQYYLTTPRELDDIRNCYSLFTKSIASYQLGHPHRMRSQRRQDQDENDVRSMSSFAETTSNCVMEVEALSHDRAKVSKLYDDMSKVQNLLLVLDERLHAVEKQEEQKYDAVDEIESESEA</sequence>
<keyword evidence="5" id="KW-0479">Metal-binding</keyword>
<dbReference type="PANTHER" id="PTHR16431:SF1">
    <property type="entry name" value="NEUROGENIC PROTEIN MASTERMIND"/>
    <property type="match status" value="1"/>
</dbReference>
<keyword evidence="8" id="KW-0539">Nucleus</keyword>
<evidence type="ECO:0000256" key="9">
    <source>
        <dbReference type="ARBA" id="ARBA00023306"/>
    </source>
</evidence>
<feature type="region of interest" description="Disordered" evidence="11">
    <location>
        <begin position="232"/>
        <end position="252"/>
    </location>
</feature>
<keyword evidence="6" id="KW-0498">Mitosis</keyword>
<evidence type="ECO:0000256" key="4">
    <source>
        <dbReference type="ARBA" id="ARBA00022618"/>
    </source>
</evidence>
<organism evidence="13 14">
    <name type="scientific">Albugo candida</name>
    <dbReference type="NCBI Taxonomy" id="65357"/>
    <lineage>
        <taxon>Eukaryota</taxon>
        <taxon>Sar</taxon>
        <taxon>Stramenopiles</taxon>
        <taxon>Oomycota</taxon>
        <taxon>Peronosporomycetes</taxon>
        <taxon>Albuginales</taxon>
        <taxon>Albuginaceae</taxon>
        <taxon>Albugo</taxon>
    </lineage>
</organism>
<dbReference type="PROSITE" id="PS51793">
    <property type="entry name" value="MIS18"/>
    <property type="match status" value="1"/>
</dbReference>
<dbReference type="GO" id="GO:0034080">
    <property type="term" value="P:CENP-A containing chromatin assembly"/>
    <property type="evidence" value="ECO:0007669"/>
    <property type="project" value="TreeGrafter"/>
</dbReference>
<dbReference type="InterPro" id="IPR034752">
    <property type="entry name" value="Mis18"/>
</dbReference>
<comment type="caution">
    <text evidence="13">The sequence shown here is derived from an EMBL/GenBank/DDBJ whole genome shotgun (WGS) entry which is preliminary data.</text>
</comment>
<evidence type="ECO:0000256" key="10">
    <source>
        <dbReference type="ARBA" id="ARBA00023328"/>
    </source>
</evidence>
<dbReference type="Pfam" id="PF03226">
    <property type="entry name" value="Yippee-Mis18"/>
    <property type="match status" value="1"/>
</dbReference>
<comment type="subcellular location">
    <subcellularLocation>
        <location evidence="2">Chromosome</location>
        <location evidence="2">Centromere</location>
    </subcellularLocation>
    <subcellularLocation>
        <location evidence="1">Nucleus</location>
    </subcellularLocation>
</comment>
<evidence type="ECO:0000256" key="5">
    <source>
        <dbReference type="ARBA" id="ARBA00022723"/>
    </source>
</evidence>
<feature type="compositionally biased region" description="Basic residues" evidence="11">
    <location>
        <begin position="1"/>
        <end position="13"/>
    </location>
</feature>
<evidence type="ECO:0000313" key="14">
    <source>
        <dbReference type="Proteomes" id="UP000053237"/>
    </source>
</evidence>
<dbReference type="GO" id="GO:0000785">
    <property type="term" value="C:chromatin"/>
    <property type="evidence" value="ECO:0007669"/>
    <property type="project" value="TreeGrafter"/>
</dbReference>
<dbReference type="GO" id="GO:0007059">
    <property type="term" value="P:chromosome segregation"/>
    <property type="evidence" value="ECO:0007669"/>
    <property type="project" value="TreeGrafter"/>
</dbReference>
<dbReference type="EMBL" id="CAIX01000058">
    <property type="protein sequence ID" value="CCI43941.1"/>
    <property type="molecule type" value="Genomic_DNA"/>
</dbReference>
<feature type="compositionally biased region" description="Basic residues" evidence="11">
    <location>
        <begin position="47"/>
        <end position="63"/>
    </location>
</feature>
<dbReference type="OrthoDB" id="74210at2759"/>
<evidence type="ECO:0000256" key="6">
    <source>
        <dbReference type="ARBA" id="ARBA00022776"/>
    </source>
</evidence>
<gene>
    <name evidence="13" type="ORF">BN9_047250</name>
</gene>
<protein>
    <recommendedName>
        <fullName evidence="12">Mis18 domain-containing protein</fullName>
    </recommendedName>
</protein>
<dbReference type="GO" id="GO:0051301">
    <property type="term" value="P:cell division"/>
    <property type="evidence" value="ECO:0007669"/>
    <property type="project" value="UniProtKB-KW"/>
</dbReference>
<evidence type="ECO:0000256" key="2">
    <source>
        <dbReference type="ARBA" id="ARBA00004584"/>
    </source>
</evidence>
<keyword evidence="3" id="KW-0158">Chromosome</keyword>
<evidence type="ECO:0000259" key="12">
    <source>
        <dbReference type="PROSITE" id="PS51793"/>
    </source>
</evidence>
<feature type="region of interest" description="Disordered" evidence="11">
    <location>
        <begin position="1"/>
        <end position="86"/>
    </location>
</feature>
<evidence type="ECO:0000313" key="13">
    <source>
        <dbReference type="EMBL" id="CCI43941.1"/>
    </source>
</evidence>
<proteinExistence type="predicted"/>